<proteinExistence type="predicted"/>
<evidence type="ECO:0000313" key="3">
    <source>
        <dbReference type="Proteomes" id="UP000249082"/>
    </source>
</evidence>
<organism evidence="2 3">
    <name type="scientific">Novosphingobium pentaromativorans</name>
    <dbReference type="NCBI Taxonomy" id="205844"/>
    <lineage>
        <taxon>Bacteria</taxon>
        <taxon>Pseudomonadati</taxon>
        <taxon>Pseudomonadota</taxon>
        <taxon>Alphaproteobacteria</taxon>
        <taxon>Sphingomonadales</taxon>
        <taxon>Sphingomonadaceae</taxon>
        <taxon>Novosphingobium</taxon>
    </lineage>
</organism>
<protein>
    <submittedName>
        <fullName evidence="2">SRPBCC domain-containing protein</fullName>
    </submittedName>
</protein>
<evidence type="ECO:0000313" key="2">
    <source>
        <dbReference type="EMBL" id="PZQ56927.1"/>
    </source>
</evidence>
<dbReference type="EMBL" id="QFPX01000002">
    <property type="protein sequence ID" value="PZQ56927.1"/>
    <property type="molecule type" value="Genomic_DNA"/>
</dbReference>
<comment type="caution">
    <text evidence="2">The sequence shown here is derived from an EMBL/GenBank/DDBJ whole genome shotgun (WGS) entry which is preliminary data.</text>
</comment>
<gene>
    <name evidence="2" type="ORF">DI555_02020</name>
</gene>
<dbReference type="AlphaFoldDB" id="A0A2W5QGX1"/>
<keyword evidence="1" id="KW-0732">Signal</keyword>
<feature type="signal peptide" evidence="1">
    <location>
        <begin position="1"/>
        <end position="29"/>
    </location>
</feature>
<dbReference type="InterPro" id="IPR023393">
    <property type="entry name" value="START-like_dom_sf"/>
</dbReference>
<dbReference type="PROSITE" id="PS51257">
    <property type="entry name" value="PROKAR_LIPOPROTEIN"/>
    <property type="match status" value="1"/>
</dbReference>
<dbReference type="Gene3D" id="3.30.530.20">
    <property type="match status" value="1"/>
</dbReference>
<reference evidence="2 3" key="1">
    <citation type="submission" date="2017-08" db="EMBL/GenBank/DDBJ databases">
        <title>Infants hospitalized years apart are colonized by the same room-sourced microbial strains.</title>
        <authorList>
            <person name="Brooks B."/>
            <person name="Olm M.R."/>
            <person name="Firek B.A."/>
            <person name="Baker R."/>
            <person name="Thomas B.C."/>
            <person name="Morowitz M.J."/>
            <person name="Banfield J.F."/>
        </authorList>
    </citation>
    <scope>NUCLEOTIDE SEQUENCE [LARGE SCALE GENOMIC DNA]</scope>
    <source>
        <strain evidence="2">S2_005_002_R2_33</strain>
    </source>
</reference>
<dbReference type="Proteomes" id="UP000249082">
    <property type="component" value="Unassembled WGS sequence"/>
</dbReference>
<feature type="chain" id="PRO_5016032734" evidence="1">
    <location>
        <begin position="30"/>
        <end position="192"/>
    </location>
</feature>
<evidence type="ECO:0000256" key="1">
    <source>
        <dbReference type="SAM" id="SignalP"/>
    </source>
</evidence>
<dbReference type="SUPFAM" id="SSF55961">
    <property type="entry name" value="Bet v1-like"/>
    <property type="match status" value="1"/>
</dbReference>
<dbReference type="CDD" id="cd07814">
    <property type="entry name" value="SRPBCC_CalC_Aha1-like"/>
    <property type="match status" value="1"/>
</dbReference>
<name>A0A2W5QGX1_9SPHN</name>
<sequence>MKGDASFRLAALTAAGILAWLTSCGFTQARVAEVSDQGAVLRYVAAVPGPPDKAWQVLIVPASWWDGAHSYSGSATNLTLDPRPGGCFCEALPGKGGVEHMRVIHSDRGRLLRMSGALGPLQAEAIQGSLTFSLEAEQGGTRIVAEYVLAGYMRGGAGGGLGRIAPAVDAVLETQVERLAARLGGRLMPDAN</sequence>
<accession>A0A2W5QGX1</accession>